<dbReference type="EMBL" id="BOPH01000142">
    <property type="protein sequence ID" value="GIJ74709.1"/>
    <property type="molecule type" value="Genomic_DNA"/>
</dbReference>
<dbReference type="AlphaFoldDB" id="A0A8J4EH84"/>
<evidence type="ECO:0000313" key="2">
    <source>
        <dbReference type="Proteomes" id="UP000635606"/>
    </source>
</evidence>
<dbReference type="PANTHER" id="PTHR21174:SF0">
    <property type="entry name" value="HD PHOSPHOHYDROLASE FAMILY PROTEIN-RELATED"/>
    <property type="match status" value="1"/>
</dbReference>
<name>A0A8J4EH84_9ACTN</name>
<proteinExistence type="predicted"/>
<dbReference type="RefSeq" id="WP_203934494.1">
    <property type="nucleotide sequence ID" value="NZ_BOPH01000142.1"/>
</dbReference>
<protein>
    <recommendedName>
        <fullName evidence="3">Metal-dependent phosphohydrolase</fullName>
    </recommendedName>
</protein>
<dbReference type="InterPro" id="IPR009218">
    <property type="entry name" value="HD_phosphohydro"/>
</dbReference>
<comment type="caution">
    <text evidence="1">The sequence shown here is derived from an EMBL/GenBank/DDBJ whole genome shotgun (WGS) entry which is preliminary data.</text>
</comment>
<dbReference type="Gene3D" id="1.10.3210.10">
    <property type="entry name" value="Hypothetical protein af1432"/>
    <property type="match status" value="1"/>
</dbReference>
<dbReference type="PANTHER" id="PTHR21174">
    <property type="match status" value="1"/>
</dbReference>
<dbReference type="SUPFAM" id="SSF109604">
    <property type="entry name" value="HD-domain/PDEase-like"/>
    <property type="match status" value="1"/>
</dbReference>
<keyword evidence="2" id="KW-1185">Reference proteome</keyword>
<dbReference type="Proteomes" id="UP000635606">
    <property type="component" value="Unassembled WGS sequence"/>
</dbReference>
<accession>A0A8J4EH84</accession>
<sequence>MTFAAALPPGTDPVAVAAVEADLLARWNEHHRHYHTQRHLDSMLAVIDAHADLADDPAQVRLAAWFHDAVYDPRASGNEAASAGLAASALRRLGVDPAEVVRLVHLTATHDPEPADRNGLLLTDADLSILAADPATYDGYAAAVRREYHHVPDDRFRVGRAGVLATFLDRPALFHAVPDRRAWTDRAHRNLRRELATLS</sequence>
<evidence type="ECO:0000313" key="1">
    <source>
        <dbReference type="EMBL" id="GIJ74709.1"/>
    </source>
</evidence>
<evidence type="ECO:0008006" key="3">
    <source>
        <dbReference type="Google" id="ProtNLM"/>
    </source>
</evidence>
<dbReference type="PIRSF" id="PIRSF035170">
    <property type="entry name" value="HD_phosphohydro"/>
    <property type="match status" value="1"/>
</dbReference>
<reference evidence="1" key="1">
    <citation type="submission" date="2021-01" db="EMBL/GenBank/DDBJ databases">
        <title>Whole genome shotgun sequence of Virgisporangium ochraceum NBRC 16418.</title>
        <authorList>
            <person name="Komaki H."/>
            <person name="Tamura T."/>
        </authorList>
    </citation>
    <scope>NUCLEOTIDE SEQUENCE</scope>
    <source>
        <strain evidence="1">NBRC 16418</strain>
    </source>
</reference>
<organism evidence="1 2">
    <name type="scientific">Virgisporangium ochraceum</name>
    <dbReference type="NCBI Taxonomy" id="65505"/>
    <lineage>
        <taxon>Bacteria</taxon>
        <taxon>Bacillati</taxon>
        <taxon>Actinomycetota</taxon>
        <taxon>Actinomycetes</taxon>
        <taxon>Micromonosporales</taxon>
        <taxon>Micromonosporaceae</taxon>
        <taxon>Virgisporangium</taxon>
    </lineage>
</organism>
<gene>
    <name evidence="1" type="ORF">Voc01_096260</name>
</gene>